<evidence type="ECO:0000313" key="4">
    <source>
        <dbReference type="Proteomes" id="UP000242188"/>
    </source>
</evidence>
<dbReference type="OrthoDB" id="190375at2759"/>
<sequence>MAAMVRLHRQTDQIVEESYQRKNEAENQRDKEFVAALKVQAWFRGSRTRSYITHLNSSANIIQKRWRGYLGRRHFRVLVKNSVLIMKLNHYNEKATKIQKMWRGYYIRKYVFNYHSRKRYLEALQIKNEIVRSELEEYAEQQEQIAYRKREAQEAKKREYQARKYHFLISTEVIPGIFNSPFLPYPSEKEYILRSVKPLVHKKKKPEKDPYDPVCRSYDLPKPMQLPPLPEKPQGPFRDPSDVQKQRYKPFQQTLRVSTSYTALEEARQAMKAEEWVTRLNDNTFVPFSKKDQRYEPMLHTTSQYGHLPFGTHFYREEFLDKHIVPQVMSMAQVFHFEVEILIPDGIHLKVHFSNITICIQIIFYFR</sequence>
<organism evidence="3 4">
    <name type="scientific">Mizuhopecten yessoensis</name>
    <name type="common">Japanese scallop</name>
    <name type="synonym">Patinopecten yessoensis</name>
    <dbReference type="NCBI Taxonomy" id="6573"/>
    <lineage>
        <taxon>Eukaryota</taxon>
        <taxon>Metazoa</taxon>
        <taxon>Spiralia</taxon>
        <taxon>Lophotrochozoa</taxon>
        <taxon>Mollusca</taxon>
        <taxon>Bivalvia</taxon>
        <taxon>Autobranchia</taxon>
        <taxon>Pteriomorphia</taxon>
        <taxon>Pectinida</taxon>
        <taxon>Pectinoidea</taxon>
        <taxon>Pectinidae</taxon>
        <taxon>Mizuhopecten</taxon>
    </lineage>
</organism>
<feature type="coiled-coil region" evidence="1">
    <location>
        <begin position="121"/>
        <end position="158"/>
    </location>
</feature>
<dbReference type="Pfam" id="PF00612">
    <property type="entry name" value="IQ"/>
    <property type="match status" value="3"/>
</dbReference>
<dbReference type="STRING" id="6573.A0A210PH42"/>
<evidence type="ECO:0000256" key="2">
    <source>
        <dbReference type="SAM" id="MobiDB-lite"/>
    </source>
</evidence>
<dbReference type="Proteomes" id="UP000242188">
    <property type="component" value="Unassembled WGS sequence"/>
</dbReference>
<accession>A0A210PH42</accession>
<dbReference type="InterPro" id="IPR027417">
    <property type="entry name" value="P-loop_NTPase"/>
</dbReference>
<keyword evidence="4" id="KW-1185">Reference proteome</keyword>
<gene>
    <name evidence="3" type="ORF">KP79_PYT10574</name>
</gene>
<comment type="caution">
    <text evidence="3">The sequence shown here is derived from an EMBL/GenBank/DDBJ whole genome shotgun (WGS) entry which is preliminary data.</text>
</comment>
<proteinExistence type="predicted"/>
<name>A0A210PH42_MIZYE</name>
<evidence type="ECO:0000256" key="1">
    <source>
        <dbReference type="SAM" id="Coils"/>
    </source>
</evidence>
<dbReference type="Gene3D" id="1.20.5.190">
    <property type="match status" value="1"/>
</dbReference>
<dbReference type="SMART" id="SM00015">
    <property type="entry name" value="IQ"/>
    <property type="match status" value="3"/>
</dbReference>
<protein>
    <submittedName>
        <fullName evidence="3">Spermatogenesis-associated protein 17</fullName>
    </submittedName>
</protein>
<feature type="region of interest" description="Disordered" evidence="2">
    <location>
        <begin position="203"/>
        <end position="243"/>
    </location>
</feature>
<dbReference type="PROSITE" id="PS50096">
    <property type="entry name" value="IQ"/>
    <property type="match status" value="3"/>
</dbReference>
<dbReference type="EMBL" id="NEDP02076710">
    <property type="protein sequence ID" value="OWF35736.1"/>
    <property type="molecule type" value="Genomic_DNA"/>
</dbReference>
<evidence type="ECO:0000313" key="3">
    <source>
        <dbReference type="EMBL" id="OWF35736.1"/>
    </source>
</evidence>
<feature type="compositionally biased region" description="Pro residues" evidence="2">
    <location>
        <begin position="224"/>
        <end position="233"/>
    </location>
</feature>
<reference evidence="3 4" key="1">
    <citation type="journal article" date="2017" name="Nat. Ecol. Evol.">
        <title>Scallop genome provides insights into evolution of bilaterian karyotype and development.</title>
        <authorList>
            <person name="Wang S."/>
            <person name="Zhang J."/>
            <person name="Jiao W."/>
            <person name="Li J."/>
            <person name="Xun X."/>
            <person name="Sun Y."/>
            <person name="Guo X."/>
            <person name="Huan P."/>
            <person name="Dong B."/>
            <person name="Zhang L."/>
            <person name="Hu X."/>
            <person name="Sun X."/>
            <person name="Wang J."/>
            <person name="Zhao C."/>
            <person name="Wang Y."/>
            <person name="Wang D."/>
            <person name="Huang X."/>
            <person name="Wang R."/>
            <person name="Lv J."/>
            <person name="Li Y."/>
            <person name="Zhang Z."/>
            <person name="Liu B."/>
            <person name="Lu W."/>
            <person name="Hui Y."/>
            <person name="Liang J."/>
            <person name="Zhou Z."/>
            <person name="Hou R."/>
            <person name="Li X."/>
            <person name="Liu Y."/>
            <person name="Li H."/>
            <person name="Ning X."/>
            <person name="Lin Y."/>
            <person name="Zhao L."/>
            <person name="Xing Q."/>
            <person name="Dou J."/>
            <person name="Li Y."/>
            <person name="Mao J."/>
            <person name="Guo H."/>
            <person name="Dou H."/>
            <person name="Li T."/>
            <person name="Mu C."/>
            <person name="Jiang W."/>
            <person name="Fu Q."/>
            <person name="Fu X."/>
            <person name="Miao Y."/>
            <person name="Liu J."/>
            <person name="Yu Q."/>
            <person name="Li R."/>
            <person name="Liao H."/>
            <person name="Li X."/>
            <person name="Kong Y."/>
            <person name="Jiang Z."/>
            <person name="Chourrout D."/>
            <person name="Li R."/>
            <person name="Bao Z."/>
        </authorList>
    </citation>
    <scope>NUCLEOTIDE SEQUENCE [LARGE SCALE GENOMIC DNA]</scope>
    <source>
        <strain evidence="3 4">PY_sf001</strain>
    </source>
</reference>
<dbReference type="AlphaFoldDB" id="A0A210PH42"/>
<dbReference type="InterPro" id="IPR000048">
    <property type="entry name" value="IQ_motif_EF-hand-BS"/>
</dbReference>
<dbReference type="SUPFAM" id="SSF52540">
    <property type="entry name" value="P-loop containing nucleoside triphosphate hydrolases"/>
    <property type="match status" value="1"/>
</dbReference>
<keyword evidence="1" id="KW-0175">Coiled coil</keyword>